<dbReference type="SUPFAM" id="SSF56112">
    <property type="entry name" value="Protein kinase-like (PK-like)"/>
    <property type="match status" value="1"/>
</dbReference>
<dbReference type="AlphaFoldDB" id="A0A9N9F7T3"/>
<proteinExistence type="predicted"/>
<sequence>MQTIKCVVVGDGIVGAYGMNIKEYYDRLRPLSYPQTDVFLVCFSVASPASFENAKERWFPEVHHHCPGIPSLIVGTQIELREDPLVIEKLARQKMRPTTSEEGKRLARELGAVKYVECSTVTQKGLNNVFDEAIVAALEPPKSQLEWINFDKLKNIEIIGKGGSSTVYSAIYKNRTVALKEFFGTQDGSTQFLEEVFI</sequence>
<dbReference type="PANTHER" id="PTHR24072">
    <property type="entry name" value="RHO FAMILY GTPASE"/>
    <property type="match status" value="1"/>
</dbReference>
<evidence type="ECO:0000313" key="5">
    <source>
        <dbReference type="Proteomes" id="UP000789396"/>
    </source>
</evidence>
<dbReference type="PROSITE" id="PS51420">
    <property type="entry name" value="RHO"/>
    <property type="match status" value="1"/>
</dbReference>
<dbReference type="OrthoDB" id="2444598at2759"/>
<keyword evidence="1 3" id="KW-0547">Nucleotide-binding</keyword>
<dbReference type="GO" id="GO:0003924">
    <property type="term" value="F:GTPase activity"/>
    <property type="evidence" value="ECO:0007669"/>
    <property type="project" value="InterPro"/>
</dbReference>
<evidence type="ECO:0000256" key="1">
    <source>
        <dbReference type="ARBA" id="ARBA00022741"/>
    </source>
</evidence>
<feature type="binding site" evidence="3">
    <location>
        <position position="180"/>
    </location>
    <ligand>
        <name>ATP</name>
        <dbReference type="ChEBI" id="CHEBI:30616"/>
    </ligand>
</feature>
<keyword evidence="3" id="KW-0067">ATP-binding</keyword>
<dbReference type="GO" id="GO:0005525">
    <property type="term" value="F:GTP binding"/>
    <property type="evidence" value="ECO:0007669"/>
    <property type="project" value="UniProtKB-KW"/>
</dbReference>
<dbReference type="InterPro" id="IPR017441">
    <property type="entry name" value="Protein_kinase_ATP_BS"/>
</dbReference>
<dbReference type="SUPFAM" id="SSF52540">
    <property type="entry name" value="P-loop containing nucleoside triphosphate hydrolases"/>
    <property type="match status" value="1"/>
</dbReference>
<dbReference type="GO" id="GO:0005524">
    <property type="term" value="F:ATP binding"/>
    <property type="evidence" value="ECO:0007669"/>
    <property type="project" value="UniProtKB-UniRule"/>
</dbReference>
<dbReference type="GO" id="GO:0007264">
    <property type="term" value="P:small GTPase-mediated signal transduction"/>
    <property type="evidence" value="ECO:0007669"/>
    <property type="project" value="InterPro"/>
</dbReference>
<dbReference type="SMART" id="SM00175">
    <property type="entry name" value="RAB"/>
    <property type="match status" value="1"/>
</dbReference>
<dbReference type="SMART" id="SM00173">
    <property type="entry name" value="RAS"/>
    <property type="match status" value="1"/>
</dbReference>
<comment type="caution">
    <text evidence="4">The sequence shown here is derived from an EMBL/GenBank/DDBJ whole genome shotgun (WGS) entry which is preliminary data.</text>
</comment>
<dbReference type="InterPro" id="IPR001806">
    <property type="entry name" value="Small_GTPase"/>
</dbReference>
<evidence type="ECO:0000313" key="4">
    <source>
        <dbReference type="EMBL" id="CAG8515475.1"/>
    </source>
</evidence>
<dbReference type="InterPro" id="IPR027417">
    <property type="entry name" value="P-loop_NTPase"/>
</dbReference>
<dbReference type="PROSITE" id="PS51419">
    <property type="entry name" value="RAB"/>
    <property type="match status" value="1"/>
</dbReference>
<dbReference type="Proteomes" id="UP000789396">
    <property type="component" value="Unassembled WGS sequence"/>
</dbReference>
<keyword evidence="2" id="KW-0342">GTP-binding</keyword>
<protein>
    <submittedName>
        <fullName evidence="4">1774_t:CDS:1</fullName>
    </submittedName>
</protein>
<name>A0A9N9F7T3_9GLOM</name>
<dbReference type="Pfam" id="PF00071">
    <property type="entry name" value="Ras"/>
    <property type="match status" value="1"/>
</dbReference>
<evidence type="ECO:0000256" key="2">
    <source>
        <dbReference type="ARBA" id="ARBA00023134"/>
    </source>
</evidence>
<dbReference type="InterPro" id="IPR011009">
    <property type="entry name" value="Kinase-like_dom_sf"/>
</dbReference>
<dbReference type="Gene3D" id="3.40.50.300">
    <property type="entry name" value="P-loop containing nucleotide triphosphate hydrolases"/>
    <property type="match status" value="1"/>
</dbReference>
<dbReference type="SMART" id="SM00174">
    <property type="entry name" value="RHO"/>
    <property type="match status" value="1"/>
</dbReference>
<keyword evidence="5" id="KW-1185">Reference proteome</keyword>
<organism evidence="4 5">
    <name type="scientific">Racocetra fulgida</name>
    <dbReference type="NCBI Taxonomy" id="60492"/>
    <lineage>
        <taxon>Eukaryota</taxon>
        <taxon>Fungi</taxon>
        <taxon>Fungi incertae sedis</taxon>
        <taxon>Mucoromycota</taxon>
        <taxon>Glomeromycotina</taxon>
        <taxon>Glomeromycetes</taxon>
        <taxon>Diversisporales</taxon>
        <taxon>Gigasporaceae</taxon>
        <taxon>Racocetra</taxon>
    </lineage>
</organism>
<dbReference type="EMBL" id="CAJVPZ010002558">
    <property type="protein sequence ID" value="CAG8515475.1"/>
    <property type="molecule type" value="Genomic_DNA"/>
</dbReference>
<gene>
    <name evidence="4" type="ORF">RFULGI_LOCUS3098</name>
</gene>
<dbReference type="Gene3D" id="3.30.200.20">
    <property type="entry name" value="Phosphorylase Kinase, domain 1"/>
    <property type="match status" value="1"/>
</dbReference>
<reference evidence="4" key="1">
    <citation type="submission" date="2021-06" db="EMBL/GenBank/DDBJ databases">
        <authorList>
            <person name="Kallberg Y."/>
            <person name="Tangrot J."/>
            <person name="Rosling A."/>
        </authorList>
    </citation>
    <scope>NUCLEOTIDE SEQUENCE</scope>
    <source>
        <strain evidence="4">IN212</strain>
    </source>
</reference>
<evidence type="ECO:0000256" key="3">
    <source>
        <dbReference type="PROSITE-ProRule" id="PRU10141"/>
    </source>
</evidence>
<dbReference type="InterPro" id="IPR003578">
    <property type="entry name" value="Small_GTPase_Rho"/>
</dbReference>
<dbReference type="PROSITE" id="PS00107">
    <property type="entry name" value="PROTEIN_KINASE_ATP"/>
    <property type="match status" value="1"/>
</dbReference>
<accession>A0A9N9F7T3</accession>
<dbReference type="PROSITE" id="PS51421">
    <property type="entry name" value="RAS"/>
    <property type="match status" value="1"/>
</dbReference>